<dbReference type="Proteomes" id="UP001057402">
    <property type="component" value="Chromosome 7"/>
</dbReference>
<keyword evidence="2" id="KW-1185">Reference proteome</keyword>
<proteinExistence type="predicted"/>
<protein>
    <submittedName>
        <fullName evidence="1">Uncharacterized protein</fullName>
    </submittedName>
</protein>
<organism evidence="1 2">
    <name type="scientific">Melastoma candidum</name>
    <dbReference type="NCBI Taxonomy" id="119954"/>
    <lineage>
        <taxon>Eukaryota</taxon>
        <taxon>Viridiplantae</taxon>
        <taxon>Streptophyta</taxon>
        <taxon>Embryophyta</taxon>
        <taxon>Tracheophyta</taxon>
        <taxon>Spermatophyta</taxon>
        <taxon>Magnoliopsida</taxon>
        <taxon>eudicotyledons</taxon>
        <taxon>Gunneridae</taxon>
        <taxon>Pentapetalae</taxon>
        <taxon>rosids</taxon>
        <taxon>malvids</taxon>
        <taxon>Myrtales</taxon>
        <taxon>Melastomataceae</taxon>
        <taxon>Melastomatoideae</taxon>
        <taxon>Melastomateae</taxon>
        <taxon>Melastoma</taxon>
    </lineage>
</organism>
<accession>A0ACB9P1I7</accession>
<comment type="caution">
    <text evidence="1">The sequence shown here is derived from an EMBL/GenBank/DDBJ whole genome shotgun (WGS) entry which is preliminary data.</text>
</comment>
<evidence type="ECO:0000313" key="2">
    <source>
        <dbReference type="Proteomes" id="UP001057402"/>
    </source>
</evidence>
<evidence type="ECO:0000313" key="1">
    <source>
        <dbReference type="EMBL" id="KAI4340966.1"/>
    </source>
</evidence>
<reference evidence="2" key="1">
    <citation type="journal article" date="2023" name="Front. Plant Sci.">
        <title>Chromosomal-level genome assembly of Melastoma candidum provides insights into trichome evolution.</title>
        <authorList>
            <person name="Zhong Y."/>
            <person name="Wu W."/>
            <person name="Sun C."/>
            <person name="Zou P."/>
            <person name="Liu Y."/>
            <person name="Dai S."/>
            <person name="Zhou R."/>
        </authorList>
    </citation>
    <scope>NUCLEOTIDE SEQUENCE [LARGE SCALE GENOMIC DNA]</scope>
</reference>
<gene>
    <name evidence="1" type="ORF">MLD38_025751</name>
</gene>
<sequence>MAGLSDSRGIKESLQMQVRGHEVAIAELSGLRSSRSVYQKNGNIYFKTAVEKANSIEQKQLTSAKAKLEKLSS</sequence>
<name>A0ACB9P1I7_9MYRT</name>
<dbReference type="EMBL" id="CM042886">
    <property type="protein sequence ID" value="KAI4340966.1"/>
    <property type="molecule type" value="Genomic_DNA"/>
</dbReference>